<evidence type="ECO:0000256" key="1">
    <source>
        <dbReference type="ARBA" id="ARBA00004236"/>
    </source>
</evidence>
<evidence type="ECO:0000256" key="4">
    <source>
        <dbReference type="ARBA" id="ARBA00022692"/>
    </source>
</evidence>
<dbReference type="InterPro" id="IPR050051">
    <property type="entry name" value="EccE_dom"/>
</dbReference>
<proteinExistence type="inferred from homology"/>
<dbReference type="AlphaFoldDB" id="A0AAJ1S2D6"/>
<feature type="region of interest" description="Disordered" evidence="7">
    <location>
        <begin position="1"/>
        <end position="24"/>
    </location>
</feature>
<dbReference type="InterPro" id="IPR021368">
    <property type="entry name" value="T7SS_EccE"/>
</dbReference>
<accession>A0AAJ1S2D6</accession>
<evidence type="ECO:0000256" key="3">
    <source>
        <dbReference type="ARBA" id="ARBA00022475"/>
    </source>
</evidence>
<keyword evidence="5" id="KW-1133">Transmembrane helix</keyword>
<organism evidence="9 10">
    <name type="scientific">Mycobacterium paragordonae</name>
    <dbReference type="NCBI Taxonomy" id="1389713"/>
    <lineage>
        <taxon>Bacteria</taxon>
        <taxon>Bacillati</taxon>
        <taxon>Actinomycetota</taxon>
        <taxon>Actinomycetes</taxon>
        <taxon>Mycobacteriales</taxon>
        <taxon>Mycobacteriaceae</taxon>
        <taxon>Mycobacterium</taxon>
    </lineage>
</organism>
<evidence type="ECO:0000313" key="10">
    <source>
        <dbReference type="Proteomes" id="UP001229081"/>
    </source>
</evidence>
<dbReference type="GO" id="GO:0005886">
    <property type="term" value="C:plasma membrane"/>
    <property type="evidence" value="ECO:0007669"/>
    <property type="project" value="UniProtKB-SubCell"/>
</dbReference>
<evidence type="ECO:0000313" key="9">
    <source>
        <dbReference type="EMBL" id="MDP7733584.1"/>
    </source>
</evidence>
<keyword evidence="3" id="KW-1003">Cell membrane</keyword>
<reference evidence="9" key="1">
    <citation type="submission" date="2023-06" db="EMBL/GenBank/DDBJ databases">
        <title>Identification of two novel mycobacterium reveal diversities and complexities of Mycobacterium gordonae clade.</title>
        <authorList>
            <person name="Matsumoto Y."/>
            <person name="Nakamura S."/>
            <person name="Motooka D."/>
            <person name="Fukushima K."/>
        </authorList>
    </citation>
    <scope>NUCLEOTIDE SEQUENCE</scope>
    <source>
        <strain evidence="9">TY812</strain>
    </source>
</reference>
<dbReference type="EMBL" id="JAUFSA010000001">
    <property type="protein sequence ID" value="MDP7733584.1"/>
    <property type="molecule type" value="Genomic_DNA"/>
</dbReference>
<dbReference type="Pfam" id="PF11203">
    <property type="entry name" value="EccE"/>
    <property type="match status" value="1"/>
</dbReference>
<evidence type="ECO:0000256" key="6">
    <source>
        <dbReference type="ARBA" id="ARBA00023136"/>
    </source>
</evidence>
<comment type="similarity">
    <text evidence="2">Belongs to the EccE family.</text>
</comment>
<protein>
    <submittedName>
        <fullName evidence="9">Type VII secretion protein EccE</fullName>
    </submittedName>
</protein>
<sequence length="579" mass="62666">MPRRPTLAAELPASRGATSEQNQLRSTTDIGAARLLPLPDLLVLQLIVAAGTVAAPLLGFPGWQGSLAGLALALILVVRLRGTTLPRLVALRTGFWWQRRKRTRKTTPAEPFDVPMADGALIGFRWDGNTLMSLLQIEENPQAMTIMEPGMTVSGETVPVQALVDCLQQFDITLDSIDVISQGARSQGHSQVAAVYDAVLGPLPAIAQRNVWIAVRLDPSRCAAAVRRRGGGRNGVIRAATTATRRVANRLTEGGLRTRVLTAGEIGQATNQLTDGVDLTTVEETWRTCREGRFRLRSFAIKPRMLTTAGLGLLWTIPSYSTTMTLSLRRDDPRGPIQVRGLARFDTHGRARIQLRGLTHLRGRQFSALAASLPVPPPSRPVQHWSYSSLSATRAGTADRDFQHLDVPASGCGQVIGADDHGRAVALSLFGPQIRRVEIAGTLHLAQQVVLRSLALGAHVLVHSRRPAKWRTMVDEVDDHDLLWVSDFNRGSMQAGADRNYSVEMFDGVAEQSVRVGVTAIVVVPPATPVTANADVALESLNVDSDTVKVSTRTGSSVVTMVATDEEMRYLKASFAAED</sequence>
<dbReference type="NCBIfam" id="TIGR03923">
    <property type="entry name" value="T7SS_EccE"/>
    <property type="match status" value="1"/>
</dbReference>
<name>A0AAJ1S2D6_9MYCO</name>
<evidence type="ECO:0000256" key="7">
    <source>
        <dbReference type="SAM" id="MobiDB-lite"/>
    </source>
</evidence>
<evidence type="ECO:0000256" key="5">
    <source>
        <dbReference type="ARBA" id="ARBA00022989"/>
    </source>
</evidence>
<evidence type="ECO:0000256" key="2">
    <source>
        <dbReference type="ARBA" id="ARBA00007759"/>
    </source>
</evidence>
<dbReference type="Proteomes" id="UP001229081">
    <property type="component" value="Unassembled WGS sequence"/>
</dbReference>
<comment type="caution">
    <text evidence="9">The sequence shown here is derived from an EMBL/GenBank/DDBJ whole genome shotgun (WGS) entry which is preliminary data.</text>
</comment>
<feature type="domain" description="Type VII secretion system protein EccE" evidence="8">
    <location>
        <begin position="205"/>
        <end position="301"/>
    </location>
</feature>
<gene>
    <name evidence="9" type="primary">eccE</name>
    <name evidence="9" type="ORF">QXL92_02280</name>
</gene>
<comment type="subcellular location">
    <subcellularLocation>
        <location evidence="1">Cell membrane</location>
    </subcellularLocation>
</comment>
<evidence type="ECO:0000259" key="8">
    <source>
        <dbReference type="Pfam" id="PF11203"/>
    </source>
</evidence>
<keyword evidence="4" id="KW-0812">Transmembrane</keyword>
<keyword evidence="6" id="KW-0472">Membrane</keyword>